<proteinExistence type="predicted"/>
<dbReference type="Pfam" id="PF10592">
    <property type="entry name" value="AIPR"/>
    <property type="match status" value="1"/>
</dbReference>
<evidence type="ECO:0000259" key="1">
    <source>
        <dbReference type="Pfam" id="PF10592"/>
    </source>
</evidence>
<protein>
    <submittedName>
        <fullName evidence="2">AIPR family protein</fullName>
    </submittedName>
</protein>
<dbReference type="InterPro" id="IPR018891">
    <property type="entry name" value="AIPR_C"/>
</dbReference>
<keyword evidence="5" id="KW-1185">Reference proteome</keyword>
<name>A0AAW4MZR5_9FIRM</name>
<gene>
    <name evidence="2" type="ORF">KSV97_08605</name>
    <name evidence="3" type="ORF">KSW06_08315</name>
</gene>
<evidence type="ECO:0000313" key="3">
    <source>
        <dbReference type="EMBL" id="MBV3393255.1"/>
    </source>
</evidence>
<organism evidence="2 4">
    <name type="scientific">Catenibacterium mitsuokai</name>
    <dbReference type="NCBI Taxonomy" id="100886"/>
    <lineage>
        <taxon>Bacteria</taxon>
        <taxon>Bacillati</taxon>
        <taxon>Bacillota</taxon>
        <taxon>Erysipelotrichia</taxon>
        <taxon>Erysipelotrichales</taxon>
        <taxon>Coprobacillaceae</taxon>
        <taxon>Catenibacterium</taxon>
    </lineage>
</organism>
<feature type="domain" description="Abortive phage infection protein C-terminal" evidence="1">
    <location>
        <begin position="244"/>
        <end position="497"/>
    </location>
</feature>
<evidence type="ECO:0000313" key="2">
    <source>
        <dbReference type="EMBL" id="MBV3383274.1"/>
    </source>
</evidence>
<dbReference type="AlphaFoldDB" id="A0AAW4MZR5"/>
<evidence type="ECO:0000313" key="4">
    <source>
        <dbReference type="Proteomes" id="UP001196408"/>
    </source>
</evidence>
<dbReference type="Proteomes" id="UP001197492">
    <property type="component" value="Unassembled WGS sequence"/>
</dbReference>
<reference evidence="2 5" key="1">
    <citation type="submission" date="2021-06" db="EMBL/GenBank/DDBJ databases">
        <title>Collection of gut derived symbiotic bacterial strains cultured from healthy donors.</title>
        <authorList>
            <person name="Lin H."/>
            <person name="Littmann E."/>
            <person name="Pamer E.G."/>
        </authorList>
    </citation>
    <scope>NUCLEOTIDE SEQUENCE</scope>
    <source>
        <strain evidence="3 5">MSK.21.70</strain>
        <strain evidence="2">MSK.21.82</strain>
    </source>
</reference>
<dbReference type="EMBL" id="JAHOEL010000057">
    <property type="protein sequence ID" value="MBV3393255.1"/>
    <property type="molecule type" value="Genomic_DNA"/>
</dbReference>
<dbReference type="Proteomes" id="UP001196408">
    <property type="component" value="Unassembled WGS sequence"/>
</dbReference>
<evidence type="ECO:0000313" key="5">
    <source>
        <dbReference type="Proteomes" id="UP001197492"/>
    </source>
</evidence>
<comment type="caution">
    <text evidence="2">The sequence shown here is derived from an EMBL/GenBank/DDBJ whole genome shotgun (WGS) entry which is preliminary data.</text>
</comment>
<accession>A0AAW4MZR5</accession>
<sequence>MIMEVYFMASEVLLNELRSIEEELEKSNKKVTDENAFEYLAMQFFCYKIKSIKPKLYDIESSITNGPNDGGIDFVYYDDEESKVVLGQCKYTENMKLNDIISELNKMSSTVENFKKANTGTYNKKLKTNLQNALDRLPDESAGNVEYCIFTTSDINQNDVTNKLHAEHNLYSKDMVSVYGVSEINSQIKELIERAKTVNEYKIEIDYPHNVLQYETDNVSGIMVNMSSESLVRMYDKFKDEGLFDLNIRKYIKNKTVDEGIKETLDKERDNFWFYNNGLTIACSEYVLDGNKVKLYDFSIVNGGQTTNRIGNYKGSNNDKFYLPCKIISIKNNDQKLYSKIAEATNSQKPINPRDLKSNSPEMKMLQRWLGKEGVYLEIKRGEKKKRNGRNIKNDELGQLLLSFGYQQPGTARNGKRSIFENKPLYNKLYRVNYEKDPNKKEFILDLIKLSEDYSNIEADFKSGTKIAEDDKNVLSNAKYVIFSLLGLSYFIANGDYSRDDLNNDTSVLKNPELIYSKFISNYKDDDYEERLESLIEIILSSLCDTYEDCVGRNEVTSISNLFKTDKKYRDSIVKDFLNVINKRTMRNEFISACEILKR</sequence>
<dbReference type="EMBL" id="JAHOEF010000061">
    <property type="protein sequence ID" value="MBV3383274.1"/>
    <property type="molecule type" value="Genomic_DNA"/>
</dbReference>